<evidence type="ECO:0000259" key="4">
    <source>
        <dbReference type="Pfam" id="PF22672"/>
    </source>
</evidence>
<gene>
    <name evidence="5" type="ORF">PFMC_06031</name>
</gene>
<dbReference type="Gene3D" id="1.20.58.1930">
    <property type="match status" value="1"/>
</dbReference>
<feature type="non-terminal residue" evidence="5">
    <location>
        <position position="396"/>
    </location>
</feature>
<evidence type="ECO:0008006" key="7">
    <source>
        <dbReference type="Google" id="ProtNLM"/>
    </source>
</evidence>
<dbReference type="Pfam" id="PF18562">
    <property type="entry name" value="CIDR1_gamma"/>
    <property type="match status" value="1"/>
</dbReference>
<evidence type="ECO:0000313" key="5">
    <source>
        <dbReference type="EMBL" id="ETW58072.1"/>
    </source>
</evidence>
<dbReference type="AlphaFoldDB" id="A0A024WYI5"/>
<evidence type="ECO:0000259" key="2">
    <source>
        <dbReference type="Pfam" id="PF03011"/>
    </source>
</evidence>
<accession>A0A024WYI5</accession>
<dbReference type="SUPFAM" id="SSF140924">
    <property type="entry name" value="Duffy binding domain-like"/>
    <property type="match status" value="2"/>
</dbReference>
<feature type="domain" description="Duffy-binding-like" evidence="4">
    <location>
        <begin position="1"/>
        <end position="135"/>
    </location>
</feature>
<protein>
    <recommendedName>
        <fullName evidence="7">Duffy-binding-like domain-containing protein</fullName>
    </recommendedName>
</protein>
<evidence type="ECO:0000259" key="3">
    <source>
        <dbReference type="Pfam" id="PF18562"/>
    </source>
</evidence>
<dbReference type="EMBL" id="KI927727">
    <property type="protein sequence ID" value="ETW58072.1"/>
    <property type="molecule type" value="Genomic_DNA"/>
</dbReference>
<name>A0A024WYI5_PLAFC</name>
<feature type="non-terminal residue" evidence="5">
    <location>
        <position position="1"/>
    </location>
</feature>
<dbReference type="Gene3D" id="1.20.58.830">
    <property type="match status" value="1"/>
</dbReference>
<dbReference type="InterPro" id="IPR054595">
    <property type="entry name" value="DBL_C"/>
</dbReference>
<sequence length="396" mass="44744">VKDDCKVEEDEYKCDGDGFKCTQTITNEDETIKGFDCSTCARHCRWYKRWIERKKIEFNKQSGAYSEQKEKYEDESNGAGRNNGGIGFCGKLEKDAAEFLKRLKNGPCKNNDDGNNSGENEIDFKKTQETFGHKKYCGTCPEFKINCKNGKCSNGDGTKGKCDGKTPITAEDINGSAEDIGMVVSDNNIKKYDDLKDACEHAGIFEGIRKDVWTCGKVCGLDVCGLKSDNGKKGNGNQIIIIRALFKRWLEYFLEDYNKIKHKISHCTKKGEKTICINDCVEKWINIKKKEWETIKKVYENQYGKEESDSDNHYSVRSFLEDLIPENHLVNGEKKLIKLSQFDKSCGCSAKTNSENNKNEDAIDCMLQKLEKKIGECTSQSSGDTPSTCDENLTPL</sequence>
<proteinExistence type="predicted"/>
<evidence type="ECO:0000256" key="1">
    <source>
        <dbReference type="SAM" id="MobiDB-lite"/>
    </source>
</evidence>
<feature type="region of interest" description="Disordered" evidence="1">
    <location>
        <begin position="377"/>
        <end position="396"/>
    </location>
</feature>
<reference evidence="5 6" key="1">
    <citation type="submission" date="2013-02" db="EMBL/GenBank/DDBJ databases">
        <title>The Genome Annotation of Plasmodium falciparum CAMP/Malaysia.</title>
        <authorList>
            <consortium name="The Broad Institute Genome Sequencing Platform"/>
            <consortium name="The Broad Institute Genome Sequencing Center for Infectious Disease"/>
            <person name="Neafsey D."/>
            <person name="Hoffman S."/>
            <person name="Volkman S."/>
            <person name="Rosenthal P."/>
            <person name="Walker B."/>
            <person name="Young S.K."/>
            <person name="Zeng Q."/>
            <person name="Gargeya S."/>
            <person name="Fitzgerald M."/>
            <person name="Haas B."/>
            <person name="Abouelleil A."/>
            <person name="Allen A.W."/>
            <person name="Alvarado L."/>
            <person name="Arachchi H.M."/>
            <person name="Berlin A.M."/>
            <person name="Chapman S.B."/>
            <person name="Gainer-Dewar J."/>
            <person name="Goldberg J."/>
            <person name="Griggs A."/>
            <person name="Gujja S."/>
            <person name="Hansen M."/>
            <person name="Howarth C."/>
            <person name="Imamovic A."/>
            <person name="Ireland A."/>
            <person name="Larimer J."/>
            <person name="McCowan C."/>
            <person name="Murphy C."/>
            <person name="Pearson M."/>
            <person name="Poon T.W."/>
            <person name="Priest M."/>
            <person name="Roberts A."/>
            <person name="Saif S."/>
            <person name="Shea T."/>
            <person name="Sisk P."/>
            <person name="Sykes S."/>
            <person name="Wortman J."/>
            <person name="Nusbaum C."/>
            <person name="Birren B."/>
        </authorList>
    </citation>
    <scope>NUCLEOTIDE SEQUENCE [LARGE SCALE GENOMIC DNA]</scope>
    <source>
        <strain evidence="5 6">CAMP/Malaysia</strain>
    </source>
</reference>
<feature type="domain" description="Duffy-binding-like" evidence="2">
    <location>
        <begin position="245"/>
        <end position="383"/>
    </location>
</feature>
<dbReference type="InterPro" id="IPR041480">
    <property type="entry name" value="CIDR1_gamma"/>
</dbReference>
<dbReference type="Proteomes" id="UP000030694">
    <property type="component" value="Unassembled WGS sequence"/>
</dbReference>
<organism evidence="5 6">
    <name type="scientific">Plasmodium falciparum (isolate Camp / Malaysia)</name>
    <dbReference type="NCBI Taxonomy" id="5835"/>
    <lineage>
        <taxon>Eukaryota</taxon>
        <taxon>Sar</taxon>
        <taxon>Alveolata</taxon>
        <taxon>Apicomplexa</taxon>
        <taxon>Aconoidasida</taxon>
        <taxon>Haemosporida</taxon>
        <taxon>Plasmodiidae</taxon>
        <taxon>Plasmodium</taxon>
        <taxon>Plasmodium (Laverania)</taxon>
    </lineage>
</organism>
<evidence type="ECO:0000313" key="6">
    <source>
        <dbReference type="Proteomes" id="UP000030694"/>
    </source>
</evidence>
<dbReference type="Pfam" id="PF03011">
    <property type="entry name" value="PFEMP"/>
    <property type="match status" value="1"/>
</dbReference>
<feature type="domain" description="Cysteine-rich interdomain region 1 gamma" evidence="3">
    <location>
        <begin position="178"/>
        <end position="227"/>
    </location>
</feature>
<dbReference type="FunFam" id="1.20.58.1930:FF:000001">
    <property type="entry name" value="Erythrocyte membrane protein 1, PfEMP1"/>
    <property type="match status" value="1"/>
</dbReference>
<dbReference type="InterPro" id="IPR004258">
    <property type="entry name" value="DBL"/>
</dbReference>
<dbReference type="Pfam" id="PF22672">
    <property type="entry name" value="DBL_C"/>
    <property type="match status" value="1"/>
</dbReference>
<reference evidence="5 6" key="2">
    <citation type="submission" date="2013-02" db="EMBL/GenBank/DDBJ databases">
        <title>The Genome Sequence of Plasmodium falciparum CAMP/Malaysia.</title>
        <authorList>
            <consortium name="The Broad Institute Genome Sequencing Platform"/>
            <consortium name="The Broad Institute Genome Sequencing Center for Infectious Disease"/>
            <person name="Neafsey D."/>
            <person name="Cheeseman I."/>
            <person name="Volkman S."/>
            <person name="Adams J."/>
            <person name="Walker B."/>
            <person name="Young S.K."/>
            <person name="Zeng Q."/>
            <person name="Gargeya S."/>
            <person name="Fitzgerald M."/>
            <person name="Haas B."/>
            <person name="Abouelleil A."/>
            <person name="Alvarado L."/>
            <person name="Arachchi H.M."/>
            <person name="Berlin A.M."/>
            <person name="Chapman S.B."/>
            <person name="Dewar J."/>
            <person name="Goldberg J."/>
            <person name="Griggs A."/>
            <person name="Gujja S."/>
            <person name="Hansen M."/>
            <person name="Howarth C."/>
            <person name="Imamovic A."/>
            <person name="Larimer J."/>
            <person name="McCowan C."/>
            <person name="Murphy C."/>
            <person name="Neiman D."/>
            <person name="Pearson M."/>
            <person name="Priest M."/>
            <person name="Roberts A."/>
            <person name="Saif S."/>
            <person name="Shea T."/>
            <person name="Sisk P."/>
            <person name="Sykes S."/>
            <person name="Wortman J."/>
            <person name="Nusbaum C."/>
            <person name="Birren B."/>
        </authorList>
    </citation>
    <scope>NUCLEOTIDE SEQUENCE [LARGE SCALE GENOMIC DNA]</scope>
    <source>
        <strain evidence="5 6">CAMP/Malaysia</strain>
    </source>
</reference>